<accession>A0AAN9MGL3</accession>
<sequence>MDNQEIEDEYGMPSRELFSLLKKGAEAHKWRGLSSVVQCFRKDLRKLGKNWRKKLVLMQNYLSSNKQEEHKKSRVI</sequence>
<organism evidence="1 2">
    <name type="scientific">Phaseolus coccineus</name>
    <name type="common">Scarlet runner bean</name>
    <name type="synonym">Phaseolus multiflorus</name>
    <dbReference type="NCBI Taxonomy" id="3886"/>
    <lineage>
        <taxon>Eukaryota</taxon>
        <taxon>Viridiplantae</taxon>
        <taxon>Streptophyta</taxon>
        <taxon>Embryophyta</taxon>
        <taxon>Tracheophyta</taxon>
        <taxon>Spermatophyta</taxon>
        <taxon>Magnoliopsida</taxon>
        <taxon>eudicotyledons</taxon>
        <taxon>Gunneridae</taxon>
        <taxon>Pentapetalae</taxon>
        <taxon>rosids</taxon>
        <taxon>fabids</taxon>
        <taxon>Fabales</taxon>
        <taxon>Fabaceae</taxon>
        <taxon>Papilionoideae</taxon>
        <taxon>50 kb inversion clade</taxon>
        <taxon>NPAAA clade</taxon>
        <taxon>indigoferoid/millettioid clade</taxon>
        <taxon>Phaseoleae</taxon>
        <taxon>Phaseolus</taxon>
    </lineage>
</organism>
<reference evidence="1 2" key="1">
    <citation type="submission" date="2024-01" db="EMBL/GenBank/DDBJ databases">
        <title>The genomes of 5 underutilized Papilionoideae crops provide insights into root nodulation and disease resistanc.</title>
        <authorList>
            <person name="Jiang F."/>
        </authorList>
    </citation>
    <scope>NUCLEOTIDE SEQUENCE [LARGE SCALE GENOMIC DNA]</scope>
    <source>
        <strain evidence="1">JINMINGXINNONG_FW02</strain>
        <tissue evidence="1">Leaves</tissue>
    </source>
</reference>
<comment type="caution">
    <text evidence="1">The sequence shown here is derived from an EMBL/GenBank/DDBJ whole genome shotgun (WGS) entry which is preliminary data.</text>
</comment>
<evidence type="ECO:0000313" key="1">
    <source>
        <dbReference type="EMBL" id="KAK7353606.1"/>
    </source>
</evidence>
<dbReference type="Proteomes" id="UP001374584">
    <property type="component" value="Unassembled WGS sequence"/>
</dbReference>
<name>A0AAN9MGL3_PHACN</name>
<keyword evidence="2" id="KW-1185">Reference proteome</keyword>
<dbReference type="EMBL" id="JAYMYR010000007">
    <property type="protein sequence ID" value="KAK7353606.1"/>
    <property type="molecule type" value="Genomic_DNA"/>
</dbReference>
<protein>
    <submittedName>
        <fullName evidence="1">Uncharacterized protein</fullName>
    </submittedName>
</protein>
<evidence type="ECO:0000313" key="2">
    <source>
        <dbReference type="Proteomes" id="UP001374584"/>
    </source>
</evidence>
<gene>
    <name evidence="1" type="ORF">VNO80_19056</name>
</gene>
<dbReference type="AlphaFoldDB" id="A0AAN9MGL3"/>
<proteinExistence type="predicted"/>